<protein>
    <submittedName>
        <fullName evidence="7">ADP-dependent phosphofructokinase/glucokinase</fullName>
    </submittedName>
</protein>
<dbReference type="PROSITE" id="PS51255">
    <property type="entry name" value="ADPK"/>
    <property type="match status" value="1"/>
</dbReference>
<dbReference type="InterPro" id="IPR029056">
    <property type="entry name" value="Ribokinase-like"/>
</dbReference>
<evidence type="ECO:0000313" key="7">
    <source>
        <dbReference type="EMBL" id="TCS77181.1"/>
    </source>
</evidence>
<dbReference type="SUPFAM" id="SSF53613">
    <property type="entry name" value="Ribokinase-like"/>
    <property type="match status" value="1"/>
</dbReference>
<evidence type="ECO:0000256" key="3">
    <source>
        <dbReference type="ARBA" id="ARBA00022723"/>
    </source>
</evidence>
<evidence type="ECO:0000256" key="1">
    <source>
        <dbReference type="ARBA" id="ARBA00022490"/>
    </source>
</evidence>
<dbReference type="Proteomes" id="UP000295726">
    <property type="component" value="Unassembled WGS sequence"/>
</dbReference>
<dbReference type="Gene3D" id="3.30.1110.20">
    <property type="match status" value="1"/>
</dbReference>
<keyword evidence="2" id="KW-0808">Transferase</keyword>
<evidence type="ECO:0000256" key="6">
    <source>
        <dbReference type="ARBA" id="ARBA00023152"/>
    </source>
</evidence>
<name>A0A4R3K3H3_9FIRM</name>
<sequence>MGEKIALGFHTCIDFETAWSTETVEKMICEFDVHENDIAAGDIQIASERALLISSLWHMKHGMGCELIPDTNQICLDFANRFQYRVTIGGTATRAAIAISKLGYESTIQLSSFNRYMKELLPEEIHYMIGVKHESKEIYPHVILSYQAGIRIKANDIDFVTPRENRVMFSRDIESLHLVVSPEYAPYIQDAEVFLLSCFSEILEKEVIEDRMMHTRNLLKSLPQKAIVVMEDGCYIRKDFRIFVHQALRQVIDVLSMNEEELQEYVDHRINILNENEVLSSVELVYAKVKIPILLIHSASWALAYGKDAKKYKRALKGGITMASTRFWYGDEFGKKEYEEAENLPDKKESKEFCKKIEAKAGDVICCLPAKDLTFVENPTVVGLGDFFAGGLLAQLTVERRL</sequence>
<dbReference type="RefSeq" id="WP_132382392.1">
    <property type="nucleotide sequence ID" value="NZ_DAIQXH010000138.1"/>
</dbReference>
<dbReference type="Gene3D" id="3.40.1190.20">
    <property type="match status" value="1"/>
</dbReference>
<dbReference type="OrthoDB" id="2813007at2"/>
<keyword evidence="5" id="KW-0460">Magnesium</keyword>
<comment type="caution">
    <text evidence="7">The sequence shown here is derived from an EMBL/GenBank/DDBJ whole genome shotgun (WGS) entry which is preliminary data.</text>
</comment>
<evidence type="ECO:0000256" key="5">
    <source>
        <dbReference type="ARBA" id="ARBA00022842"/>
    </source>
</evidence>
<keyword evidence="3" id="KW-0479">Metal-binding</keyword>
<dbReference type="AlphaFoldDB" id="A0A4R3K3H3"/>
<reference evidence="7 8" key="1">
    <citation type="submission" date="2019-03" db="EMBL/GenBank/DDBJ databases">
        <title>Genomic Encyclopedia of Type Strains, Phase IV (KMG-IV): sequencing the most valuable type-strain genomes for metagenomic binning, comparative biology and taxonomic classification.</title>
        <authorList>
            <person name="Goeker M."/>
        </authorList>
    </citation>
    <scope>NUCLEOTIDE SEQUENCE [LARGE SCALE GENOMIC DNA]</scope>
    <source>
        <strain evidence="7 8">DSM 29489</strain>
    </source>
</reference>
<evidence type="ECO:0000256" key="4">
    <source>
        <dbReference type="ARBA" id="ARBA00022777"/>
    </source>
</evidence>
<evidence type="ECO:0000313" key="8">
    <source>
        <dbReference type="Proteomes" id="UP000295726"/>
    </source>
</evidence>
<evidence type="ECO:0000256" key="2">
    <source>
        <dbReference type="ARBA" id="ARBA00022679"/>
    </source>
</evidence>
<dbReference type="PANTHER" id="PTHR21208">
    <property type="entry name" value="ADP-DEPENDENT GLUCOKINASE"/>
    <property type="match status" value="1"/>
</dbReference>
<dbReference type="GO" id="GO:0016773">
    <property type="term" value="F:phosphotransferase activity, alcohol group as acceptor"/>
    <property type="evidence" value="ECO:0007669"/>
    <property type="project" value="InterPro"/>
</dbReference>
<dbReference type="Pfam" id="PF04587">
    <property type="entry name" value="ADP_PFK_GK"/>
    <property type="match status" value="1"/>
</dbReference>
<keyword evidence="6" id="KW-0324">Glycolysis</keyword>
<dbReference type="GO" id="GO:0006096">
    <property type="term" value="P:glycolytic process"/>
    <property type="evidence" value="ECO:0007669"/>
    <property type="project" value="UniProtKB-KW"/>
</dbReference>
<keyword evidence="1" id="KW-0963">Cytoplasm</keyword>
<dbReference type="GO" id="GO:0016301">
    <property type="term" value="F:kinase activity"/>
    <property type="evidence" value="ECO:0007669"/>
    <property type="project" value="UniProtKB-KW"/>
</dbReference>
<dbReference type="PANTHER" id="PTHR21208:SF1">
    <property type="entry name" value="ADP-DEPENDENT GLUCOKINASE"/>
    <property type="match status" value="1"/>
</dbReference>
<gene>
    <name evidence="7" type="ORF">EDD59_11911</name>
</gene>
<dbReference type="EMBL" id="SLZZ01000019">
    <property type="protein sequence ID" value="TCS77181.1"/>
    <property type="molecule type" value="Genomic_DNA"/>
</dbReference>
<accession>A0A4R3K3H3</accession>
<dbReference type="GO" id="GO:0046872">
    <property type="term" value="F:metal ion binding"/>
    <property type="evidence" value="ECO:0007669"/>
    <property type="project" value="UniProtKB-KW"/>
</dbReference>
<keyword evidence="4 7" id="KW-0418">Kinase</keyword>
<keyword evidence="8" id="KW-1185">Reference proteome</keyword>
<dbReference type="InterPro" id="IPR007666">
    <property type="entry name" value="ADP_PFK/GK"/>
</dbReference>
<organism evidence="7 8">
    <name type="scientific">Muricomes intestini</name>
    <dbReference type="NCBI Taxonomy" id="1796634"/>
    <lineage>
        <taxon>Bacteria</taxon>
        <taxon>Bacillati</taxon>
        <taxon>Bacillota</taxon>
        <taxon>Clostridia</taxon>
        <taxon>Lachnospirales</taxon>
        <taxon>Lachnospiraceae</taxon>
        <taxon>Muricomes</taxon>
    </lineage>
</organism>
<proteinExistence type="predicted"/>